<dbReference type="GO" id="GO:0006508">
    <property type="term" value="P:proteolysis"/>
    <property type="evidence" value="ECO:0007669"/>
    <property type="project" value="UniProtKB-KW"/>
</dbReference>
<dbReference type="Pfam" id="PF20582">
    <property type="entry name" value="UPF0758_N"/>
    <property type="match status" value="1"/>
</dbReference>
<keyword evidence="9" id="KW-1185">Reference proteome</keyword>
<dbReference type="InterPro" id="IPR046778">
    <property type="entry name" value="UPF0758_N"/>
</dbReference>
<dbReference type="PANTHER" id="PTHR30471:SF3">
    <property type="entry name" value="UPF0758 PROTEIN YEES-RELATED"/>
    <property type="match status" value="1"/>
</dbReference>
<feature type="domain" description="MPN" evidence="7">
    <location>
        <begin position="111"/>
        <end position="233"/>
    </location>
</feature>
<comment type="similarity">
    <text evidence="6">Belongs to the UPF0758 family.</text>
</comment>
<dbReference type="PROSITE" id="PS01302">
    <property type="entry name" value="UPF0758"/>
    <property type="match status" value="1"/>
</dbReference>
<dbReference type="EMBL" id="JABANE010000153">
    <property type="protein sequence ID" value="NME72355.1"/>
    <property type="molecule type" value="Genomic_DNA"/>
</dbReference>
<dbReference type="Proteomes" id="UP000576082">
    <property type="component" value="Unassembled WGS sequence"/>
</dbReference>
<protein>
    <submittedName>
        <fullName evidence="8">DNA repair protein RadC</fullName>
    </submittedName>
</protein>
<keyword evidence="4" id="KW-0862">Zinc</keyword>
<sequence length="233" mass="25866">MLDIQEERLTIKNLAEEDRPREKLQLKGRHSLTDAELIAILLGSGSKKLSAIEVAQLLLSKGDNDLNTLAQFTIKDLKSINGIGDAKAISIIAALELGRRRKDAKKGERTRITCSKDIYTFITPYLLDLNHEELWVIILTRSNHIKNIEKVSMGGMTGTVADPKIIFQKALAHQGCSIVIVHNHPSGQVKPSQADISMTKKIKEGGQFLEIPLLDHIIFGNDNYFSFADEGIL</sequence>
<keyword evidence="2" id="KW-0479">Metal-binding</keyword>
<name>A0A7X9XD26_9BACT</name>
<dbReference type="InterPro" id="IPR037518">
    <property type="entry name" value="MPN"/>
</dbReference>
<evidence type="ECO:0000256" key="5">
    <source>
        <dbReference type="ARBA" id="ARBA00023049"/>
    </source>
</evidence>
<dbReference type="GO" id="GO:0008237">
    <property type="term" value="F:metallopeptidase activity"/>
    <property type="evidence" value="ECO:0007669"/>
    <property type="project" value="UniProtKB-KW"/>
</dbReference>
<evidence type="ECO:0000256" key="1">
    <source>
        <dbReference type="ARBA" id="ARBA00022670"/>
    </source>
</evidence>
<dbReference type="AlphaFoldDB" id="A0A7X9XD26"/>
<evidence type="ECO:0000256" key="6">
    <source>
        <dbReference type="RuleBase" id="RU003797"/>
    </source>
</evidence>
<organism evidence="8 9">
    <name type="scientific">Flammeovirga aprica JL-4</name>
    <dbReference type="NCBI Taxonomy" id="694437"/>
    <lineage>
        <taxon>Bacteria</taxon>
        <taxon>Pseudomonadati</taxon>
        <taxon>Bacteroidota</taxon>
        <taxon>Cytophagia</taxon>
        <taxon>Cytophagales</taxon>
        <taxon>Flammeovirgaceae</taxon>
        <taxon>Flammeovirga</taxon>
    </lineage>
</organism>
<dbReference type="Pfam" id="PF04002">
    <property type="entry name" value="RadC"/>
    <property type="match status" value="1"/>
</dbReference>
<accession>A0A7X9XD26</accession>
<dbReference type="Gene3D" id="3.40.140.10">
    <property type="entry name" value="Cytidine Deaminase, domain 2"/>
    <property type="match status" value="1"/>
</dbReference>
<dbReference type="InterPro" id="IPR025657">
    <property type="entry name" value="RadC_JAB"/>
</dbReference>
<keyword evidence="1" id="KW-0645">Protease</keyword>
<dbReference type="InterPro" id="IPR001405">
    <property type="entry name" value="UPF0758"/>
</dbReference>
<dbReference type="NCBIfam" id="TIGR00608">
    <property type="entry name" value="radc"/>
    <property type="match status" value="1"/>
</dbReference>
<dbReference type="SUPFAM" id="SSF102712">
    <property type="entry name" value="JAB1/MPN domain"/>
    <property type="match status" value="1"/>
</dbReference>
<evidence type="ECO:0000256" key="2">
    <source>
        <dbReference type="ARBA" id="ARBA00022723"/>
    </source>
</evidence>
<dbReference type="NCBIfam" id="NF000642">
    <property type="entry name" value="PRK00024.1"/>
    <property type="match status" value="1"/>
</dbReference>
<dbReference type="PROSITE" id="PS50249">
    <property type="entry name" value="MPN"/>
    <property type="match status" value="1"/>
</dbReference>
<dbReference type="GO" id="GO:0046872">
    <property type="term" value="F:metal ion binding"/>
    <property type="evidence" value="ECO:0007669"/>
    <property type="project" value="UniProtKB-KW"/>
</dbReference>
<dbReference type="InterPro" id="IPR020891">
    <property type="entry name" value="UPF0758_CS"/>
</dbReference>
<evidence type="ECO:0000313" key="9">
    <source>
        <dbReference type="Proteomes" id="UP000576082"/>
    </source>
</evidence>
<keyword evidence="3" id="KW-0378">Hydrolase</keyword>
<dbReference type="RefSeq" id="WP_169660548.1">
    <property type="nucleotide sequence ID" value="NZ_JABANE010000153.1"/>
</dbReference>
<reference evidence="8 9" key="1">
    <citation type="submission" date="2020-04" db="EMBL/GenBank/DDBJ databases">
        <title>Flammeovirga sp. SR4, a novel species isolated from seawater.</title>
        <authorList>
            <person name="Wang X."/>
        </authorList>
    </citation>
    <scope>NUCLEOTIDE SEQUENCE [LARGE SCALE GENOMIC DNA]</scope>
    <source>
        <strain evidence="8 9">ATCC 23126</strain>
    </source>
</reference>
<dbReference type="CDD" id="cd08071">
    <property type="entry name" value="MPN_DUF2466"/>
    <property type="match status" value="1"/>
</dbReference>
<evidence type="ECO:0000313" key="8">
    <source>
        <dbReference type="EMBL" id="NME72355.1"/>
    </source>
</evidence>
<proteinExistence type="inferred from homology"/>
<keyword evidence="5" id="KW-0482">Metalloprotease</keyword>
<evidence type="ECO:0000259" key="7">
    <source>
        <dbReference type="PROSITE" id="PS50249"/>
    </source>
</evidence>
<comment type="caution">
    <text evidence="8">The sequence shown here is derived from an EMBL/GenBank/DDBJ whole genome shotgun (WGS) entry which is preliminary data.</text>
</comment>
<gene>
    <name evidence="8" type="primary">radC</name>
    <name evidence="8" type="ORF">HHU12_30620</name>
</gene>
<evidence type="ECO:0000256" key="4">
    <source>
        <dbReference type="ARBA" id="ARBA00022833"/>
    </source>
</evidence>
<evidence type="ECO:0000256" key="3">
    <source>
        <dbReference type="ARBA" id="ARBA00022801"/>
    </source>
</evidence>
<dbReference type="PANTHER" id="PTHR30471">
    <property type="entry name" value="DNA REPAIR PROTEIN RADC"/>
    <property type="match status" value="1"/>
</dbReference>